<proteinExistence type="predicted"/>
<name>A0A380TSI9_9PAST</name>
<dbReference type="Pfam" id="PF07157">
    <property type="entry name" value="DNA_circ_N"/>
    <property type="match status" value="1"/>
</dbReference>
<dbReference type="AlphaFoldDB" id="A0A380TSI9"/>
<dbReference type="OrthoDB" id="378644at2"/>
<sequence length="483" mass="53544">MSLFQGWTMPIQQASYNGVMFDVVSIDDQLERAVIEHTYPFVNGADLESMGLNPQTVRLSAVFFGDGYFSQFKALLKALESNKPAVLVHPIRGRMPQMLCVSANFNHNADDVNYVTLQLQFKEASEMQPIFVFENSVLTAVDSAFSKVNSYLDKAMDYYSVTMEAITAGLSSGSRVIGMWQIIYSVYESIRDLFGADKNSYTLMSGVTASTLSKQSNHAVEDLVLILNNGLTELSQISRQSNHTSSTISQRLLQGRDNSFIIDSDDDDENPVSSDDVFNIRSRFDAVLDAVDIVINYPRNLVKGVEKAPTAAQVAARLKNSGSATIQSYSLGVLKSDAVLLECVLRVACAGVVAKIATQLIEEVADDILPSEVEYLCTKTRLLLLDALNTVRALQKQDESTYLNAPMNNSYMNAQVLSESLRDVAHAVTRLSIAAINQKPPLIVRIVEKTGTMQQQAHWLYGDYTRSNELLRLNAHIRYPNFI</sequence>
<keyword evidence="3" id="KW-1185">Reference proteome</keyword>
<organism evidence="2 3">
    <name type="scientific">[Actinobacillus] rossii</name>
    <dbReference type="NCBI Taxonomy" id="123820"/>
    <lineage>
        <taxon>Bacteria</taxon>
        <taxon>Pseudomonadati</taxon>
        <taxon>Pseudomonadota</taxon>
        <taxon>Gammaproteobacteria</taxon>
        <taxon>Pasteurellales</taxon>
        <taxon>Pasteurellaceae</taxon>
    </lineage>
</organism>
<protein>
    <submittedName>
        <fullName evidence="2">Mu-like prophage DNA circulation protein</fullName>
    </submittedName>
</protein>
<evidence type="ECO:0000313" key="2">
    <source>
        <dbReference type="EMBL" id="SUT91346.1"/>
    </source>
</evidence>
<dbReference type="InterPro" id="IPR009826">
    <property type="entry name" value="DNA_circ_N"/>
</dbReference>
<evidence type="ECO:0000259" key="1">
    <source>
        <dbReference type="Pfam" id="PF07157"/>
    </source>
</evidence>
<evidence type="ECO:0000313" key="3">
    <source>
        <dbReference type="Proteomes" id="UP000254649"/>
    </source>
</evidence>
<dbReference type="Proteomes" id="UP000254649">
    <property type="component" value="Unassembled WGS sequence"/>
</dbReference>
<dbReference type="EMBL" id="UFRQ01000003">
    <property type="protein sequence ID" value="SUT91346.1"/>
    <property type="molecule type" value="Genomic_DNA"/>
</dbReference>
<accession>A0A380TSI9</accession>
<feature type="domain" description="DNA circulation N-terminal" evidence="1">
    <location>
        <begin position="11"/>
        <end position="95"/>
    </location>
</feature>
<reference evidence="2 3" key="1">
    <citation type="submission" date="2018-06" db="EMBL/GenBank/DDBJ databases">
        <authorList>
            <consortium name="Pathogen Informatics"/>
            <person name="Doyle S."/>
        </authorList>
    </citation>
    <scope>NUCLEOTIDE SEQUENCE [LARGE SCALE GENOMIC DNA]</scope>
    <source>
        <strain evidence="2 3">NCTC10801</strain>
    </source>
</reference>
<gene>
    <name evidence="2" type="ORF">NCTC10801_01439</name>
</gene>